<dbReference type="SUPFAM" id="SSF49464">
    <property type="entry name" value="Carboxypeptidase regulatory domain-like"/>
    <property type="match status" value="1"/>
</dbReference>
<evidence type="ECO:0000256" key="1">
    <source>
        <dbReference type="ARBA" id="ARBA00004571"/>
    </source>
</evidence>
<feature type="domain" description="Outer membrane protein beta-barrel" evidence="10">
    <location>
        <begin position="563"/>
        <end position="933"/>
    </location>
</feature>
<evidence type="ECO:0000256" key="2">
    <source>
        <dbReference type="ARBA" id="ARBA00022448"/>
    </source>
</evidence>
<dbReference type="Proteomes" id="UP001155182">
    <property type="component" value="Unassembled WGS sequence"/>
</dbReference>
<evidence type="ECO:0000256" key="5">
    <source>
        <dbReference type="ARBA" id="ARBA00023136"/>
    </source>
</evidence>
<dbReference type="InterPro" id="IPR039426">
    <property type="entry name" value="TonB-dep_rcpt-like"/>
</dbReference>
<dbReference type="InterPro" id="IPR041700">
    <property type="entry name" value="OMP_b-brl_3"/>
</dbReference>
<evidence type="ECO:0000313" key="12">
    <source>
        <dbReference type="Proteomes" id="UP001155182"/>
    </source>
</evidence>
<dbReference type="EMBL" id="JAMWYS010000009">
    <property type="protein sequence ID" value="MCO4291723.1"/>
    <property type="molecule type" value="Genomic_DNA"/>
</dbReference>
<dbReference type="SUPFAM" id="SSF56935">
    <property type="entry name" value="Porins"/>
    <property type="match status" value="1"/>
</dbReference>
<evidence type="ECO:0000259" key="9">
    <source>
        <dbReference type="Pfam" id="PF07715"/>
    </source>
</evidence>
<dbReference type="RefSeq" id="WP_252585957.1">
    <property type="nucleotide sequence ID" value="NZ_JAMWYS010000009.1"/>
</dbReference>
<comment type="subcellular location">
    <subcellularLocation>
        <location evidence="1 7">Cell outer membrane</location>
        <topology evidence="1 7">Multi-pass membrane protein</topology>
    </subcellularLocation>
</comment>
<keyword evidence="5 7" id="KW-0472">Membrane</keyword>
<comment type="similarity">
    <text evidence="7">Belongs to the TonB-dependent receptor family.</text>
</comment>
<comment type="caution">
    <text evidence="11">The sequence shown here is derived from an EMBL/GenBank/DDBJ whole genome shotgun (WGS) entry which is preliminary data.</text>
</comment>
<dbReference type="Pfam" id="PF14905">
    <property type="entry name" value="OMP_b-brl_3"/>
    <property type="match status" value="1"/>
</dbReference>
<sequence length="936" mass="104377">MKKFSISKIFLSMTLIMLTAISAWAQNGKIIGKVSDKSFNEPIAGLPVVVKGSQKVAPTNVDGRYELSLAPGTYTLEFKYISYKTKTVAEVEVKAGKVTELNVVMDDAATELGEVVVTSSYKKETVNALYSLQKNNISISDGISAEIIKKTPDKSTSDVLKRVSGTSVQDNKFVIVRGLNDRYNVTTLNNSLMLSTEPDRKAFSFDAIPSNLVENVMINKTASPDMPGDFAGGIVQITTKDIPDENFITINLGTGFNSQSTFKPFKGSKKGKFDWLTIEDGTRELPSTIPSQVNSSYSNEQRYQFGRDLQNDWGVLNQGNGIPSTGLQFTLGNNKKFKNNSILGSVFSLSYRYQENLTTTGRGDYDNIGQVYNYNDDQFKYSSALGGIFNLAYTYKDNKISLKNFYNRNLDNAHTDRTGANYDGTPSSVLGNTEYTSQKGFWSSQLEGEHLVGASNIKLDWNLNYTNARRSEPDLRRMLYSKPLEDVDDPSVPYTASVGGSPSPNYGGKFYSDLKDDVYGANGYISVPFTFLKNKSLLKFGYMGYYKQRDFSSRVLGYITSNGFEYNLLSLPQDQIFDDANIRPGGFQLGELINGTYKYAADANLNAGYLMFDNNLSKKVRLVWGLRTEAYNQSLKTRTIDNLHAQQYDLSKFDLLPSANLTYKVNDKSNARLAYSRTVSRPEFREVSPFSFYDFSISTTIYGNPNLTSSNINNVDVKYEWYPSAGQVLSISGFYKGFANPIEQVVVPGLSGVNRARSFQNVDKAVNYGIEAEIRKDLTFISKAAWAHNFIVFANASLIDSKVDVLDSKRNIIGSRPLQGQSPYLINAGLQFSGMENSLNMSLMYNRIGRRINEVGVPGEYEDVYENTRDVVDFQVSKKLFKSNAELKLTASDLLNQKASFYQDVNKSKSFDKSDNVIGSSVFGRSFSLAFSYTFK</sequence>
<dbReference type="Pfam" id="PF13715">
    <property type="entry name" value="CarbopepD_reg_2"/>
    <property type="match status" value="1"/>
</dbReference>
<evidence type="ECO:0000259" key="10">
    <source>
        <dbReference type="Pfam" id="PF14905"/>
    </source>
</evidence>
<dbReference type="Gene3D" id="2.40.170.20">
    <property type="entry name" value="TonB-dependent receptor, beta-barrel domain"/>
    <property type="match status" value="1"/>
</dbReference>
<keyword evidence="3 7" id="KW-1134">Transmembrane beta strand</keyword>
<evidence type="ECO:0000313" key="11">
    <source>
        <dbReference type="EMBL" id="MCO4291723.1"/>
    </source>
</evidence>
<organism evidence="11 12">
    <name type="scientific">Solitalea agri</name>
    <dbReference type="NCBI Taxonomy" id="2953739"/>
    <lineage>
        <taxon>Bacteria</taxon>
        <taxon>Pseudomonadati</taxon>
        <taxon>Bacteroidota</taxon>
        <taxon>Sphingobacteriia</taxon>
        <taxon>Sphingobacteriales</taxon>
        <taxon>Sphingobacteriaceae</taxon>
        <taxon>Solitalea</taxon>
    </lineage>
</organism>
<evidence type="ECO:0000256" key="3">
    <source>
        <dbReference type="ARBA" id="ARBA00022452"/>
    </source>
</evidence>
<accession>A0A9X2F4K8</accession>
<dbReference type="InterPro" id="IPR036942">
    <property type="entry name" value="Beta-barrel_TonB_sf"/>
</dbReference>
<feature type="domain" description="TonB-dependent receptor plug" evidence="9">
    <location>
        <begin position="138"/>
        <end position="233"/>
    </location>
</feature>
<evidence type="ECO:0000256" key="8">
    <source>
        <dbReference type="SAM" id="SignalP"/>
    </source>
</evidence>
<name>A0A9X2F4K8_9SPHI</name>
<reference evidence="11" key="1">
    <citation type="submission" date="2022-06" db="EMBL/GenBank/DDBJ databases">
        <title>Solitalea sp. MAHUQ-68 isolated from rhizospheric soil.</title>
        <authorList>
            <person name="Huq M.A."/>
        </authorList>
    </citation>
    <scope>NUCLEOTIDE SEQUENCE</scope>
    <source>
        <strain evidence="11">MAHUQ-68</strain>
    </source>
</reference>
<keyword evidence="8" id="KW-0732">Signal</keyword>
<dbReference type="PANTHER" id="PTHR40980:SF5">
    <property type="entry name" value="TONB-DEPENDENT RECEPTOR"/>
    <property type="match status" value="1"/>
</dbReference>
<feature type="chain" id="PRO_5041000860" evidence="8">
    <location>
        <begin position="26"/>
        <end position="936"/>
    </location>
</feature>
<evidence type="ECO:0000256" key="4">
    <source>
        <dbReference type="ARBA" id="ARBA00022692"/>
    </source>
</evidence>
<dbReference type="Gene3D" id="2.170.130.10">
    <property type="entry name" value="TonB-dependent receptor, plug domain"/>
    <property type="match status" value="1"/>
</dbReference>
<gene>
    <name evidence="11" type="ORF">NF867_02465</name>
</gene>
<proteinExistence type="inferred from homology"/>
<evidence type="ECO:0000256" key="6">
    <source>
        <dbReference type="ARBA" id="ARBA00023237"/>
    </source>
</evidence>
<dbReference type="Pfam" id="PF07715">
    <property type="entry name" value="Plug"/>
    <property type="match status" value="1"/>
</dbReference>
<dbReference type="PANTHER" id="PTHR40980">
    <property type="entry name" value="PLUG DOMAIN-CONTAINING PROTEIN"/>
    <property type="match status" value="1"/>
</dbReference>
<keyword evidence="12" id="KW-1185">Reference proteome</keyword>
<keyword evidence="2 7" id="KW-0813">Transport</keyword>
<dbReference type="AlphaFoldDB" id="A0A9X2F4K8"/>
<protein>
    <submittedName>
        <fullName evidence="11">TonB-dependent receptor</fullName>
    </submittedName>
</protein>
<evidence type="ECO:0000256" key="7">
    <source>
        <dbReference type="PROSITE-ProRule" id="PRU01360"/>
    </source>
</evidence>
<dbReference type="PROSITE" id="PS52016">
    <property type="entry name" value="TONB_DEPENDENT_REC_3"/>
    <property type="match status" value="1"/>
</dbReference>
<keyword evidence="11" id="KW-0675">Receptor</keyword>
<keyword evidence="4 7" id="KW-0812">Transmembrane</keyword>
<dbReference type="Gene3D" id="2.60.40.1120">
    <property type="entry name" value="Carboxypeptidase-like, regulatory domain"/>
    <property type="match status" value="1"/>
</dbReference>
<dbReference type="InterPro" id="IPR037066">
    <property type="entry name" value="Plug_dom_sf"/>
</dbReference>
<keyword evidence="6 7" id="KW-0998">Cell outer membrane</keyword>
<dbReference type="InterPro" id="IPR008969">
    <property type="entry name" value="CarboxyPept-like_regulatory"/>
</dbReference>
<dbReference type="GO" id="GO:0009279">
    <property type="term" value="C:cell outer membrane"/>
    <property type="evidence" value="ECO:0007669"/>
    <property type="project" value="UniProtKB-SubCell"/>
</dbReference>
<dbReference type="InterPro" id="IPR012910">
    <property type="entry name" value="Plug_dom"/>
</dbReference>
<feature type="signal peptide" evidence="8">
    <location>
        <begin position="1"/>
        <end position="25"/>
    </location>
</feature>